<dbReference type="AlphaFoldDB" id="A0A5C6C3T9"/>
<sequence length="135" mass="14626">MNPAGSIAQASLSFLFAFLLAGTGLAAEKPNIVLLHIDAWAWNGSRIAMDDSMPNSRTPVLQMPNVERLAREGMKFTNACICATLRPANSECLTSLLNDITLRYKSTCDRGLTGRSVTRLSQAPRAGLETSLNTR</sequence>
<dbReference type="InterPro" id="IPR017850">
    <property type="entry name" value="Alkaline_phosphatase_core_sf"/>
</dbReference>
<organism evidence="1 2">
    <name type="scientific">Allorhodopirellula heiligendammensis</name>
    <dbReference type="NCBI Taxonomy" id="2714739"/>
    <lineage>
        <taxon>Bacteria</taxon>
        <taxon>Pseudomonadati</taxon>
        <taxon>Planctomycetota</taxon>
        <taxon>Planctomycetia</taxon>
        <taxon>Pirellulales</taxon>
        <taxon>Pirellulaceae</taxon>
        <taxon>Allorhodopirellula</taxon>
    </lineage>
</organism>
<dbReference type="SUPFAM" id="SSF53649">
    <property type="entry name" value="Alkaline phosphatase-like"/>
    <property type="match status" value="1"/>
</dbReference>
<keyword evidence="2" id="KW-1185">Reference proteome</keyword>
<proteinExistence type="predicted"/>
<accession>A0A5C6C3T9</accession>
<dbReference type="EMBL" id="SJPU01000001">
    <property type="protein sequence ID" value="TWU18697.1"/>
    <property type="molecule type" value="Genomic_DNA"/>
</dbReference>
<reference evidence="1 2" key="1">
    <citation type="journal article" date="2020" name="Antonie Van Leeuwenhoek">
        <title>Rhodopirellula heiligendammensis sp. nov., Rhodopirellula pilleata sp. nov., and Rhodopirellula solitaria sp. nov. isolated from natural or artificial marine surfaces in Northern Germany and California, USA, and emended description of the genus Rhodopirellula.</title>
        <authorList>
            <person name="Kallscheuer N."/>
            <person name="Wiegand S."/>
            <person name="Jogler M."/>
            <person name="Boedeker C."/>
            <person name="Peeters S.H."/>
            <person name="Rast P."/>
            <person name="Heuer A."/>
            <person name="Jetten M.S.M."/>
            <person name="Rohde M."/>
            <person name="Jogler C."/>
        </authorList>
    </citation>
    <scope>NUCLEOTIDE SEQUENCE [LARGE SCALE GENOMIC DNA]</scope>
    <source>
        <strain evidence="1 2">Poly21</strain>
    </source>
</reference>
<protein>
    <recommendedName>
        <fullName evidence="3">Sulfatase N-terminal domain-containing protein</fullName>
    </recommendedName>
</protein>
<evidence type="ECO:0008006" key="3">
    <source>
        <dbReference type="Google" id="ProtNLM"/>
    </source>
</evidence>
<dbReference type="Gene3D" id="3.40.720.10">
    <property type="entry name" value="Alkaline Phosphatase, subunit A"/>
    <property type="match status" value="1"/>
</dbReference>
<gene>
    <name evidence="1" type="ORF">Poly21_08630</name>
</gene>
<evidence type="ECO:0000313" key="1">
    <source>
        <dbReference type="EMBL" id="TWU18697.1"/>
    </source>
</evidence>
<dbReference type="Proteomes" id="UP000319908">
    <property type="component" value="Unassembled WGS sequence"/>
</dbReference>
<comment type="caution">
    <text evidence="1">The sequence shown here is derived from an EMBL/GenBank/DDBJ whole genome shotgun (WGS) entry which is preliminary data.</text>
</comment>
<evidence type="ECO:0000313" key="2">
    <source>
        <dbReference type="Proteomes" id="UP000319908"/>
    </source>
</evidence>
<name>A0A5C6C3T9_9BACT</name>